<proteinExistence type="predicted"/>
<protein>
    <submittedName>
        <fullName evidence="1">Uncharacterized protein</fullName>
    </submittedName>
</protein>
<evidence type="ECO:0000313" key="2">
    <source>
        <dbReference type="Proteomes" id="UP001148299"/>
    </source>
</evidence>
<reference evidence="1" key="2">
    <citation type="journal article" date="2023" name="IMA Fungus">
        <title>Comparative genomic study of the Penicillium genus elucidates a diverse pangenome and 15 lateral gene transfer events.</title>
        <authorList>
            <person name="Petersen C."/>
            <person name="Sorensen T."/>
            <person name="Nielsen M.R."/>
            <person name="Sondergaard T.E."/>
            <person name="Sorensen J.L."/>
            <person name="Fitzpatrick D.A."/>
            <person name="Frisvad J.C."/>
            <person name="Nielsen K.L."/>
        </authorList>
    </citation>
    <scope>NUCLEOTIDE SEQUENCE</scope>
    <source>
        <strain evidence="1">IBT 35675</strain>
    </source>
</reference>
<dbReference type="Proteomes" id="UP001148299">
    <property type="component" value="Unassembled WGS sequence"/>
</dbReference>
<evidence type="ECO:0000313" key="1">
    <source>
        <dbReference type="EMBL" id="KAJ5366084.1"/>
    </source>
</evidence>
<name>A0A9W9V387_PENBR</name>
<gene>
    <name evidence="1" type="ORF">N7541_000025</name>
</gene>
<dbReference type="EMBL" id="JAPZBR010000001">
    <property type="protein sequence ID" value="KAJ5366084.1"/>
    <property type="molecule type" value="Genomic_DNA"/>
</dbReference>
<organism evidence="1 2">
    <name type="scientific">Penicillium brevicompactum</name>
    <dbReference type="NCBI Taxonomy" id="5074"/>
    <lineage>
        <taxon>Eukaryota</taxon>
        <taxon>Fungi</taxon>
        <taxon>Dikarya</taxon>
        <taxon>Ascomycota</taxon>
        <taxon>Pezizomycotina</taxon>
        <taxon>Eurotiomycetes</taxon>
        <taxon>Eurotiomycetidae</taxon>
        <taxon>Eurotiales</taxon>
        <taxon>Aspergillaceae</taxon>
        <taxon>Penicillium</taxon>
    </lineage>
</organism>
<reference evidence="1" key="1">
    <citation type="submission" date="2022-12" db="EMBL/GenBank/DDBJ databases">
        <authorList>
            <person name="Petersen C."/>
        </authorList>
    </citation>
    <scope>NUCLEOTIDE SEQUENCE</scope>
    <source>
        <strain evidence="1">IBT 35675</strain>
    </source>
</reference>
<dbReference type="AlphaFoldDB" id="A0A9W9V387"/>
<sequence>MEPRLSLRERIESLPTGSEDKALRDIVIDLLKLDLTTLRTLRLRGKQDDYQDFRRLTEDHIGKIEHDPRLENFSEDIRVRQYVRMLSSKTLRPIVSRPIETQFYREAIYLRIMAYRGAKEEEDFRLAAYEESTQGYEQFDITELHHVVDLSQSLYDKVKDAAHRGYLEPELDRLKVLLQSIDDHIKDACEEMVIPNQPMVFSKDADRRYIFSPISPPPA</sequence>
<accession>A0A9W9V387</accession>
<keyword evidence="2" id="KW-1185">Reference proteome</keyword>
<comment type="caution">
    <text evidence="1">The sequence shown here is derived from an EMBL/GenBank/DDBJ whole genome shotgun (WGS) entry which is preliminary data.</text>
</comment>